<dbReference type="Proteomes" id="UP001146351">
    <property type="component" value="Unassembled WGS sequence"/>
</dbReference>
<feature type="non-terminal residue" evidence="2">
    <location>
        <position position="1"/>
    </location>
</feature>
<evidence type="ECO:0000313" key="3">
    <source>
        <dbReference type="Proteomes" id="UP001146351"/>
    </source>
</evidence>
<reference evidence="2" key="2">
    <citation type="journal article" date="2023" name="IMA Fungus">
        <title>Comparative genomic study of the Penicillium genus elucidates a diverse pangenome and 15 lateral gene transfer events.</title>
        <authorList>
            <person name="Petersen C."/>
            <person name="Sorensen T."/>
            <person name="Nielsen M.R."/>
            <person name="Sondergaard T.E."/>
            <person name="Sorensen J.L."/>
            <person name="Fitzpatrick D.A."/>
            <person name="Frisvad J.C."/>
            <person name="Nielsen K.L."/>
        </authorList>
    </citation>
    <scope>NUCLEOTIDE SEQUENCE</scope>
    <source>
        <strain evidence="2">IBT 21917</strain>
    </source>
</reference>
<gene>
    <name evidence="2" type="ORF">N7492_008085</name>
</gene>
<protein>
    <submittedName>
        <fullName evidence="2">Uncharacterized protein</fullName>
    </submittedName>
</protein>
<keyword evidence="3" id="KW-1185">Reference proteome</keyword>
<dbReference type="AlphaFoldDB" id="A0A9W9HR52"/>
<evidence type="ECO:0000313" key="2">
    <source>
        <dbReference type="EMBL" id="KAJ5155282.1"/>
    </source>
</evidence>
<organism evidence="2 3">
    <name type="scientific">Penicillium capsulatum</name>
    <dbReference type="NCBI Taxonomy" id="69766"/>
    <lineage>
        <taxon>Eukaryota</taxon>
        <taxon>Fungi</taxon>
        <taxon>Dikarya</taxon>
        <taxon>Ascomycota</taxon>
        <taxon>Pezizomycotina</taxon>
        <taxon>Eurotiomycetes</taxon>
        <taxon>Eurotiomycetidae</taxon>
        <taxon>Eurotiales</taxon>
        <taxon>Aspergillaceae</taxon>
        <taxon>Penicillium</taxon>
    </lineage>
</organism>
<feature type="region of interest" description="Disordered" evidence="1">
    <location>
        <begin position="61"/>
        <end position="96"/>
    </location>
</feature>
<evidence type="ECO:0000256" key="1">
    <source>
        <dbReference type="SAM" id="MobiDB-lite"/>
    </source>
</evidence>
<dbReference type="EMBL" id="JAPQKO010000006">
    <property type="protein sequence ID" value="KAJ5155282.1"/>
    <property type="molecule type" value="Genomic_DNA"/>
</dbReference>
<comment type="caution">
    <text evidence="2">The sequence shown here is derived from an EMBL/GenBank/DDBJ whole genome shotgun (WGS) entry which is preliminary data.</text>
</comment>
<name>A0A9W9HR52_9EURO</name>
<sequence length="237" mass="27822">MAYGRHDQEDTFAGAVAISPWVEGPAWPKAKEVKESQRVKVEDLDLDRSYLNEYIALPSMENENRPRQTRWRHSGPNPLTDPAKLPKGWNTKEPDLDENDFDAQIARCLERIEDNIMPAVFEQRLIQYRSMKEKYEKQWDGEDKNHSWEVIQRINSLKSLRANLKNGDPNGEMINVKALLKAYRKGNLLWNSGLVTYWSKGRQLCQPRRFDWDEFEAIGDKYEYRKAMWVEGICLDS</sequence>
<accession>A0A9W9HR52</accession>
<dbReference type="OrthoDB" id="4363173at2759"/>
<proteinExistence type="predicted"/>
<reference evidence="2" key="1">
    <citation type="submission" date="2022-11" db="EMBL/GenBank/DDBJ databases">
        <authorList>
            <person name="Petersen C."/>
        </authorList>
    </citation>
    <scope>NUCLEOTIDE SEQUENCE</scope>
    <source>
        <strain evidence="2">IBT 21917</strain>
    </source>
</reference>